<dbReference type="SMART" id="SM00226">
    <property type="entry name" value="LMWPc"/>
    <property type="match status" value="1"/>
</dbReference>
<dbReference type="AlphaFoldDB" id="A0A3N1XG59"/>
<dbReference type="InterPro" id="IPR023485">
    <property type="entry name" value="Ptyr_pPase"/>
</dbReference>
<comment type="caution">
    <text evidence="6">The sequence shown here is derived from an EMBL/GenBank/DDBJ whole genome shotgun (WGS) entry which is preliminary data.</text>
</comment>
<proteinExistence type="inferred from homology"/>
<dbReference type="SUPFAM" id="SSF52788">
    <property type="entry name" value="Phosphotyrosine protein phosphatases I"/>
    <property type="match status" value="1"/>
</dbReference>
<evidence type="ECO:0000256" key="4">
    <source>
        <dbReference type="PIRSR" id="PIRSR617867-1"/>
    </source>
</evidence>
<keyword evidence="7" id="KW-1185">Reference proteome</keyword>
<evidence type="ECO:0000259" key="5">
    <source>
        <dbReference type="SMART" id="SM00226"/>
    </source>
</evidence>
<dbReference type="EMBL" id="RJVG01000010">
    <property type="protein sequence ID" value="ROR25700.1"/>
    <property type="molecule type" value="Genomic_DNA"/>
</dbReference>
<feature type="active site" evidence="4">
    <location>
        <position position="17"/>
    </location>
</feature>
<evidence type="ECO:0000313" key="7">
    <source>
        <dbReference type="Proteomes" id="UP000273083"/>
    </source>
</evidence>
<dbReference type="RefSeq" id="WP_123610310.1">
    <property type="nucleotide sequence ID" value="NZ_RJVG01000010.1"/>
</dbReference>
<dbReference type="Gene3D" id="3.40.50.2300">
    <property type="match status" value="1"/>
</dbReference>
<evidence type="ECO:0000256" key="1">
    <source>
        <dbReference type="ARBA" id="ARBA00011063"/>
    </source>
</evidence>
<sequence>MIKYDKIIFVCTSNTSRSVMAETIYKSLETNSDIEVISRGLVVLFPEPPNPKAVIVMDNHHLSIKDHTSILLRSEDITEDSLLLTMNNQQKEKLIEDFGFDLNAFTLKEFIGETGDVTDPYGKTLVEYEECYIELARLLKKAVYKLNKDVDKE</sequence>
<dbReference type="Pfam" id="PF01451">
    <property type="entry name" value="LMWPc"/>
    <property type="match status" value="1"/>
</dbReference>
<dbReference type="PANTHER" id="PTHR11717">
    <property type="entry name" value="LOW MOLECULAR WEIGHT PROTEIN TYROSINE PHOSPHATASE"/>
    <property type="match status" value="1"/>
</dbReference>
<feature type="domain" description="Phosphotyrosine protein phosphatase I" evidence="5">
    <location>
        <begin position="5"/>
        <end position="145"/>
    </location>
</feature>
<name>A0A3N1XG59_9FIRM</name>
<feature type="active site" description="Nucleophile" evidence="4">
    <location>
        <position position="11"/>
    </location>
</feature>
<comment type="similarity">
    <text evidence="1">Belongs to the low molecular weight phosphotyrosine protein phosphatase family.</text>
</comment>
<dbReference type="PRINTS" id="PR00719">
    <property type="entry name" value="LMWPTPASE"/>
</dbReference>
<evidence type="ECO:0000313" key="6">
    <source>
        <dbReference type="EMBL" id="ROR25700.1"/>
    </source>
</evidence>
<keyword evidence="3" id="KW-0904">Protein phosphatase</keyword>
<evidence type="ECO:0000256" key="2">
    <source>
        <dbReference type="ARBA" id="ARBA00022801"/>
    </source>
</evidence>
<gene>
    <name evidence="6" type="ORF">EDD66_11056</name>
</gene>
<dbReference type="GO" id="GO:0004725">
    <property type="term" value="F:protein tyrosine phosphatase activity"/>
    <property type="evidence" value="ECO:0007669"/>
    <property type="project" value="InterPro"/>
</dbReference>
<dbReference type="Proteomes" id="UP000273083">
    <property type="component" value="Unassembled WGS sequence"/>
</dbReference>
<evidence type="ECO:0000256" key="3">
    <source>
        <dbReference type="ARBA" id="ARBA00022912"/>
    </source>
</evidence>
<dbReference type="PANTHER" id="PTHR11717:SF31">
    <property type="entry name" value="LOW MOLECULAR WEIGHT PROTEIN-TYROSINE-PHOSPHATASE ETP-RELATED"/>
    <property type="match status" value="1"/>
</dbReference>
<dbReference type="OrthoDB" id="9784339at2"/>
<feature type="active site" description="Proton donor" evidence="4">
    <location>
        <position position="119"/>
    </location>
</feature>
<dbReference type="InterPro" id="IPR017867">
    <property type="entry name" value="Tyr_phospatase_low_mol_wt"/>
</dbReference>
<reference evidence="6 7" key="1">
    <citation type="submission" date="2018-11" db="EMBL/GenBank/DDBJ databases">
        <title>Genomic Encyclopedia of Type Strains, Phase IV (KMG-IV): sequencing the most valuable type-strain genomes for metagenomic binning, comparative biology and taxonomic classification.</title>
        <authorList>
            <person name="Goeker M."/>
        </authorList>
    </citation>
    <scope>NUCLEOTIDE SEQUENCE [LARGE SCALE GENOMIC DNA]</scope>
    <source>
        <strain evidence="6 7">DSM 26537</strain>
    </source>
</reference>
<protein>
    <submittedName>
        <fullName evidence="6">Protein-tyrosine phosphatase</fullName>
    </submittedName>
</protein>
<accession>A0A3N1XG59</accession>
<organism evidence="6 7">
    <name type="scientific">Mobilisporobacter senegalensis</name>
    <dbReference type="NCBI Taxonomy" id="1329262"/>
    <lineage>
        <taxon>Bacteria</taxon>
        <taxon>Bacillati</taxon>
        <taxon>Bacillota</taxon>
        <taxon>Clostridia</taxon>
        <taxon>Lachnospirales</taxon>
        <taxon>Lachnospiraceae</taxon>
        <taxon>Mobilisporobacter</taxon>
    </lineage>
</organism>
<dbReference type="InterPro" id="IPR036196">
    <property type="entry name" value="Ptyr_pPase_sf"/>
</dbReference>
<dbReference type="InterPro" id="IPR050438">
    <property type="entry name" value="LMW_PTPase"/>
</dbReference>
<keyword evidence="2" id="KW-0378">Hydrolase</keyword>